<proteinExistence type="predicted"/>
<evidence type="ECO:0000313" key="2">
    <source>
        <dbReference type="Proteomes" id="UP000610558"/>
    </source>
</evidence>
<evidence type="ECO:0008006" key="3">
    <source>
        <dbReference type="Google" id="ProtNLM"/>
    </source>
</evidence>
<reference evidence="1" key="1">
    <citation type="submission" date="2020-09" db="EMBL/GenBank/DDBJ databases">
        <authorList>
            <person name="Yoon J.-W."/>
        </authorList>
    </citation>
    <scope>NUCLEOTIDE SEQUENCE</scope>
    <source>
        <strain evidence="1">KMU-158</strain>
    </source>
</reference>
<accession>A0A927C4J7</accession>
<evidence type="ECO:0000313" key="1">
    <source>
        <dbReference type="EMBL" id="MBD2859466.1"/>
    </source>
</evidence>
<keyword evidence="2" id="KW-1185">Reference proteome</keyword>
<dbReference type="AlphaFoldDB" id="A0A927C4J7"/>
<dbReference type="RefSeq" id="WP_190765336.1">
    <property type="nucleotide sequence ID" value="NZ_JACXLD010000005.1"/>
</dbReference>
<name>A0A927C4J7_9GAMM</name>
<protein>
    <recommendedName>
        <fullName evidence="3">2OG-Fe(II) oxygenase</fullName>
    </recommendedName>
</protein>
<sequence length="230" mass="26905">MQLDEFNAKISEVSHLFPRHWNVTCGTTVNHFPFVHMVIDNFFTDEEFNEIKKHEHDVSSSEVKIAHSLMRKNGEIKSDIFDKGFLKAIDEAYFPALQSILGVLSAKKTQYYEFSDFHLISTGPNYKHQIHDDIPKKLLSVVVYINPESNNGTFIHDGRYNETPVGEVEWKQNRAFIFSRLDRATWHSYAANEKDKRYCVIYNLNTDKSFKAHWAEGNVLKFLEKRIKNE</sequence>
<organism evidence="1 2">
    <name type="scientific">Spongiibacter pelagi</name>
    <dbReference type="NCBI Taxonomy" id="2760804"/>
    <lineage>
        <taxon>Bacteria</taxon>
        <taxon>Pseudomonadati</taxon>
        <taxon>Pseudomonadota</taxon>
        <taxon>Gammaproteobacteria</taxon>
        <taxon>Cellvibrionales</taxon>
        <taxon>Spongiibacteraceae</taxon>
        <taxon>Spongiibacter</taxon>
    </lineage>
</organism>
<dbReference type="EMBL" id="JACXLD010000005">
    <property type="protein sequence ID" value="MBD2859466.1"/>
    <property type="molecule type" value="Genomic_DNA"/>
</dbReference>
<comment type="caution">
    <text evidence="1">The sequence shown here is derived from an EMBL/GenBank/DDBJ whole genome shotgun (WGS) entry which is preliminary data.</text>
</comment>
<dbReference type="Gene3D" id="2.60.120.620">
    <property type="entry name" value="q2cbj1_9rhob like domain"/>
    <property type="match status" value="1"/>
</dbReference>
<gene>
    <name evidence="1" type="ORF">IB286_10665</name>
</gene>
<dbReference type="Proteomes" id="UP000610558">
    <property type="component" value="Unassembled WGS sequence"/>
</dbReference>